<dbReference type="Proteomes" id="UP000000333">
    <property type="component" value="Chromosome"/>
</dbReference>
<dbReference type="eggNOG" id="COG0274">
    <property type="taxonomic scope" value="Bacteria"/>
</dbReference>
<dbReference type="AlphaFoldDB" id="E1QXS9"/>
<dbReference type="FunFam" id="3.20.20.70:FF:000044">
    <property type="entry name" value="Deoxyribose-phosphate aldolase"/>
    <property type="match status" value="1"/>
</dbReference>
<name>E1QXS9_OLSUV</name>
<dbReference type="GO" id="GO:0005737">
    <property type="term" value="C:cytoplasm"/>
    <property type="evidence" value="ECO:0007669"/>
    <property type="project" value="UniProtKB-SubCell"/>
</dbReference>
<dbReference type="PATRIC" id="fig|633147.7.peg.1553"/>
<dbReference type="HAMAP" id="MF_00114">
    <property type="entry name" value="DeoC_type1"/>
    <property type="match status" value="1"/>
</dbReference>
<dbReference type="OrthoDB" id="6579831at2"/>
<accession>E1QXS9</accession>
<reference evidence="8 9" key="1">
    <citation type="journal article" date="2010" name="Stand. Genomic Sci.">
        <title>Complete genome sequence of Olsenella uli type strain (VPI D76D-27C).</title>
        <authorList>
            <person name="Goker M."/>
            <person name="Held B."/>
            <person name="Lucas S."/>
            <person name="Nolan M."/>
            <person name="Yasawong M."/>
            <person name="Glavina Del Rio T."/>
            <person name="Tice H."/>
            <person name="Cheng J.F."/>
            <person name="Bruce D."/>
            <person name="Detter J.C."/>
            <person name="Tapia R."/>
            <person name="Han C."/>
            <person name="Goodwin L."/>
            <person name="Pitluck S."/>
            <person name="Liolios K."/>
            <person name="Ivanova N."/>
            <person name="Mavromatis K."/>
            <person name="Mikhailova N."/>
            <person name="Pati A."/>
            <person name="Chen A."/>
            <person name="Palaniappan K."/>
            <person name="Land M."/>
            <person name="Hauser L."/>
            <person name="Chang Y.J."/>
            <person name="Jeffries C.D."/>
            <person name="Rohde M."/>
            <person name="Sikorski J."/>
            <person name="Pukall R."/>
            <person name="Woyke T."/>
            <person name="Bristow J."/>
            <person name="Eisen J.A."/>
            <person name="Markowitz V."/>
            <person name="Hugenholtz P."/>
            <person name="Kyrpides N.C."/>
            <person name="Klenk H.P."/>
            <person name="Lapidus A."/>
        </authorList>
    </citation>
    <scope>NUCLEOTIDE SEQUENCE [LARGE SCALE GENOMIC DNA]</scope>
    <source>
        <strain evidence="9">ATCC 49627 / DSM 7084 / CIP 109912 / JCM 12494 / NCIMB 702895 / VPI D76D-27C</strain>
    </source>
</reference>
<comment type="function">
    <text evidence="6 7">Catalyzes a reversible aldol reaction between acetaldehyde and D-glyceraldehyde 3-phosphate to generate 2-deoxy-D-ribose 5-phosphate.</text>
</comment>
<dbReference type="CDD" id="cd00959">
    <property type="entry name" value="DeoC"/>
    <property type="match status" value="1"/>
</dbReference>
<dbReference type="InterPro" id="IPR028581">
    <property type="entry name" value="DeoC_typeI"/>
</dbReference>
<evidence type="ECO:0000313" key="9">
    <source>
        <dbReference type="Proteomes" id="UP000000333"/>
    </source>
</evidence>
<dbReference type="PANTHER" id="PTHR10889">
    <property type="entry name" value="DEOXYRIBOSE-PHOSPHATE ALDOLASE"/>
    <property type="match status" value="1"/>
</dbReference>
<evidence type="ECO:0000256" key="3">
    <source>
        <dbReference type="ARBA" id="ARBA00023239"/>
    </source>
</evidence>
<keyword evidence="4 7" id="KW-0704">Schiff base</keyword>
<dbReference type="GO" id="GO:0004139">
    <property type="term" value="F:deoxyribose-phosphate aldolase activity"/>
    <property type="evidence" value="ECO:0007669"/>
    <property type="project" value="UniProtKB-UniRule"/>
</dbReference>
<dbReference type="GeneID" id="78511541"/>
<keyword evidence="9" id="KW-1185">Reference proteome</keyword>
<dbReference type="SUPFAM" id="SSF51569">
    <property type="entry name" value="Aldolase"/>
    <property type="match status" value="1"/>
</dbReference>
<dbReference type="PIRSF" id="PIRSF001357">
    <property type="entry name" value="DeoC"/>
    <property type="match status" value="1"/>
</dbReference>
<gene>
    <name evidence="7" type="primary">deoC</name>
    <name evidence="8" type="ordered locus">Olsu_0059</name>
</gene>
<evidence type="ECO:0000256" key="2">
    <source>
        <dbReference type="ARBA" id="ARBA00022490"/>
    </source>
</evidence>
<dbReference type="STRING" id="633147.Olsu_0059"/>
<feature type="active site" description="Proton donor/acceptor" evidence="7">
    <location>
        <position position="180"/>
    </location>
</feature>
<dbReference type="RefSeq" id="WP_013250945.1">
    <property type="nucleotide sequence ID" value="NC_014363.1"/>
</dbReference>
<dbReference type="SMART" id="SM01133">
    <property type="entry name" value="DeoC"/>
    <property type="match status" value="1"/>
</dbReference>
<evidence type="ECO:0000313" key="8">
    <source>
        <dbReference type="EMBL" id="ADK67193.1"/>
    </source>
</evidence>
<dbReference type="InterPro" id="IPR002915">
    <property type="entry name" value="DeoC/FbaB/LacD_aldolase"/>
</dbReference>
<evidence type="ECO:0000256" key="7">
    <source>
        <dbReference type="HAMAP-Rule" id="MF_00114"/>
    </source>
</evidence>
<dbReference type="GO" id="GO:0006018">
    <property type="term" value="P:2-deoxyribose 1-phosphate catabolic process"/>
    <property type="evidence" value="ECO:0007669"/>
    <property type="project" value="UniProtKB-UniRule"/>
</dbReference>
<comment type="similarity">
    <text evidence="1 7">Belongs to the DeoC/FbaB aldolase family. DeoC type 1 subfamily.</text>
</comment>
<dbReference type="HOGENOM" id="CLU_053595_0_1_11"/>
<dbReference type="InterPro" id="IPR011343">
    <property type="entry name" value="DeoC"/>
</dbReference>
<dbReference type="EC" id="4.1.2.4" evidence="7"/>
<proteinExistence type="inferred from homology"/>
<keyword evidence="2 7" id="KW-0963">Cytoplasm</keyword>
<dbReference type="EMBL" id="CP002106">
    <property type="protein sequence ID" value="ADK67193.1"/>
    <property type="molecule type" value="Genomic_DNA"/>
</dbReference>
<comment type="catalytic activity">
    <reaction evidence="5 7">
        <text>2-deoxy-D-ribose 5-phosphate = D-glyceraldehyde 3-phosphate + acetaldehyde</text>
        <dbReference type="Rhea" id="RHEA:12821"/>
        <dbReference type="ChEBI" id="CHEBI:15343"/>
        <dbReference type="ChEBI" id="CHEBI:59776"/>
        <dbReference type="ChEBI" id="CHEBI:62877"/>
        <dbReference type="EC" id="4.1.2.4"/>
    </reaction>
</comment>
<evidence type="ECO:0000256" key="1">
    <source>
        <dbReference type="ARBA" id="ARBA00010936"/>
    </source>
</evidence>
<evidence type="ECO:0000256" key="5">
    <source>
        <dbReference type="ARBA" id="ARBA00048791"/>
    </source>
</evidence>
<dbReference type="Pfam" id="PF01791">
    <property type="entry name" value="DeoC"/>
    <property type="match status" value="1"/>
</dbReference>
<dbReference type="PANTHER" id="PTHR10889:SF1">
    <property type="entry name" value="DEOXYRIBOSE-PHOSPHATE ALDOLASE"/>
    <property type="match status" value="1"/>
</dbReference>
<dbReference type="InterPro" id="IPR013785">
    <property type="entry name" value="Aldolase_TIM"/>
</dbReference>
<dbReference type="GO" id="GO:0016052">
    <property type="term" value="P:carbohydrate catabolic process"/>
    <property type="evidence" value="ECO:0007669"/>
    <property type="project" value="TreeGrafter"/>
</dbReference>
<feature type="active site" description="Schiff-base intermediate with acetaldehyde" evidence="7">
    <location>
        <position position="151"/>
    </location>
</feature>
<comment type="pathway">
    <text evidence="7">Carbohydrate degradation; 2-deoxy-D-ribose 1-phosphate degradation; D-glyceraldehyde 3-phosphate and acetaldehyde from 2-deoxy-alpha-D-ribose 1-phosphate: step 2/2.</text>
</comment>
<feature type="active site" description="Proton donor/acceptor" evidence="7">
    <location>
        <position position="89"/>
    </location>
</feature>
<dbReference type="GO" id="GO:0009264">
    <property type="term" value="P:deoxyribonucleotide catabolic process"/>
    <property type="evidence" value="ECO:0007669"/>
    <property type="project" value="UniProtKB-UniRule"/>
</dbReference>
<sequence>MRLNQYMDHTLLKQDATKSQLDRLCDEAAEHGFKTVSINSCWTRHCAERLAGTGVGITSCISFPLGACSTAAKAAEARQAVADGTTEIDMVLNVGRLVSGDDDYCTEDIRGVVEAADGRPVKVILEVCLLDDEQIVRACKCAVAAGAAFVKTSTGFSTGGATIHAVKLMRQTVGDACQIKAAGGIHTKEEALAMIEAGADRIGASASIAICEG</sequence>
<evidence type="ECO:0000256" key="6">
    <source>
        <dbReference type="ARBA" id="ARBA00056337"/>
    </source>
</evidence>
<comment type="subcellular location">
    <subcellularLocation>
        <location evidence="7">Cytoplasm</location>
    </subcellularLocation>
</comment>
<dbReference type="UniPathway" id="UPA00002">
    <property type="reaction ID" value="UER00468"/>
</dbReference>
<organism evidence="8 9">
    <name type="scientific">Olsenella uli (strain ATCC 49627 / DSM 7084 / CCUG 31166 / CIP 109912 / JCM 12494 / LMG 11480 / NCIMB 702895 / VPI D76D-27C)</name>
    <name type="common">Lactobacillus uli</name>
    <dbReference type="NCBI Taxonomy" id="633147"/>
    <lineage>
        <taxon>Bacteria</taxon>
        <taxon>Bacillati</taxon>
        <taxon>Actinomycetota</taxon>
        <taxon>Coriobacteriia</taxon>
        <taxon>Coriobacteriales</taxon>
        <taxon>Atopobiaceae</taxon>
        <taxon>Olsenella</taxon>
    </lineage>
</organism>
<dbReference type="Gene3D" id="3.20.20.70">
    <property type="entry name" value="Aldolase class I"/>
    <property type="match status" value="1"/>
</dbReference>
<dbReference type="KEGG" id="ols:Olsu_0059"/>
<evidence type="ECO:0000256" key="4">
    <source>
        <dbReference type="ARBA" id="ARBA00023270"/>
    </source>
</evidence>
<keyword evidence="3 7" id="KW-0456">Lyase</keyword>
<protein>
    <recommendedName>
        <fullName evidence="7">Deoxyribose-phosphate aldolase</fullName>
        <shortName evidence="7">DERA</shortName>
        <ecNumber evidence="7">4.1.2.4</ecNumber>
    </recommendedName>
    <alternativeName>
        <fullName evidence="7">2-deoxy-D-ribose 5-phosphate aldolase</fullName>
    </alternativeName>
    <alternativeName>
        <fullName evidence="7">Phosphodeoxyriboaldolase</fullName>
        <shortName evidence="7">Deoxyriboaldolase</shortName>
    </alternativeName>
</protein>
<dbReference type="NCBIfam" id="TIGR00126">
    <property type="entry name" value="deoC"/>
    <property type="match status" value="1"/>
</dbReference>